<accession>A0A918D132</accession>
<evidence type="ECO:0000313" key="1">
    <source>
        <dbReference type="EMBL" id="GGN55387.1"/>
    </source>
</evidence>
<dbReference type="Proteomes" id="UP000600365">
    <property type="component" value="Unassembled WGS sequence"/>
</dbReference>
<reference evidence="1 2" key="1">
    <citation type="journal article" date="2014" name="Int. J. Syst. Evol. Microbiol.">
        <title>Complete genome sequence of Corynebacterium casei LMG S-19264T (=DSM 44701T), isolated from a smear-ripened cheese.</title>
        <authorList>
            <consortium name="US DOE Joint Genome Institute (JGI-PGF)"/>
            <person name="Walter F."/>
            <person name="Albersmeier A."/>
            <person name="Kalinowski J."/>
            <person name="Ruckert C."/>
        </authorList>
    </citation>
    <scope>NUCLEOTIDE SEQUENCE [LARGE SCALE GENOMIC DNA]</scope>
    <source>
        <strain evidence="1 2">CGMCC 4.7111</strain>
    </source>
</reference>
<proteinExistence type="predicted"/>
<name>A0A918D132_9ACTN</name>
<dbReference type="EMBL" id="BMMM01000002">
    <property type="protein sequence ID" value="GGN55387.1"/>
    <property type="molecule type" value="Genomic_DNA"/>
</dbReference>
<keyword evidence="2" id="KW-1185">Reference proteome</keyword>
<organism evidence="1 2">
    <name type="scientific">Streptomyces albiflavescens</name>
    <dbReference type="NCBI Taxonomy" id="1623582"/>
    <lineage>
        <taxon>Bacteria</taxon>
        <taxon>Bacillati</taxon>
        <taxon>Actinomycetota</taxon>
        <taxon>Actinomycetes</taxon>
        <taxon>Kitasatosporales</taxon>
        <taxon>Streptomycetaceae</taxon>
        <taxon>Streptomyces</taxon>
    </lineage>
</organism>
<sequence length="79" mass="8503">MGAVCRGDRCARRPYFFVALAAFATLENVAALPTREAFGLLRPSWWYAPEPQVLAHAGVSLNGARSASREPNGAPMGKK</sequence>
<protein>
    <submittedName>
        <fullName evidence="1">Uncharacterized protein</fullName>
    </submittedName>
</protein>
<comment type="caution">
    <text evidence="1">The sequence shown here is derived from an EMBL/GenBank/DDBJ whole genome shotgun (WGS) entry which is preliminary data.</text>
</comment>
<gene>
    <name evidence="1" type="ORF">GCM10011579_015350</name>
</gene>
<dbReference type="AlphaFoldDB" id="A0A918D132"/>
<evidence type="ECO:0000313" key="2">
    <source>
        <dbReference type="Proteomes" id="UP000600365"/>
    </source>
</evidence>